<evidence type="ECO:0000313" key="2">
    <source>
        <dbReference type="EMBL" id="OWZ04413.1"/>
    </source>
</evidence>
<gene>
    <name evidence="2" type="ORF">PHMEG_00023691</name>
</gene>
<dbReference type="Proteomes" id="UP000198211">
    <property type="component" value="Unassembled WGS sequence"/>
</dbReference>
<proteinExistence type="predicted"/>
<evidence type="ECO:0000256" key="1">
    <source>
        <dbReference type="SAM" id="Phobius"/>
    </source>
</evidence>
<keyword evidence="1" id="KW-0472">Membrane</keyword>
<comment type="caution">
    <text evidence="2">The sequence shown here is derived from an EMBL/GenBank/DDBJ whole genome shotgun (WGS) entry which is preliminary data.</text>
</comment>
<dbReference type="EMBL" id="NBNE01004982">
    <property type="protein sequence ID" value="OWZ04413.1"/>
    <property type="molecule type" value="Genomic_DNA"/>
</dbReference>
<organism evidence="2 3">
    <name type="scientific">Phytophthora megakarya</name>
    <dbReference type="NCBI Taxonomy" id="4795"/>
    <lineage>
        <taxon>Eukaryota</taxon>
        <taxon>Sar</taxon>
        <taxon>Stramenopiles</taxon>
        <taxon>Oomycota</taxon>
        <taxon>Peronosporomycetes</taxon>
        <taxon>Peronosporales</taxon>
        <taxon>Peronosporaceae</taxon>
        <taxon>Phytophthora</taxon>
    </lineage>
</organism>
<keyword evidence="1" id="KW-0812">Transmembrane</keyword>
<reference evidence="3" key="1">
    <citation type="submission" date="2017-03" db="EMBL/GenBank/DDBJ databases">
        <title>Phytopthora megakarya and P. palmivora, two closely related causual agents of cacao black pod achieved similar genome size and gene model numbers by different mechanisms.</title>
        <authorList>
            <person name="Ali S."/>
            <person name="Shao J."/>
            <person name="Larry D.J."/>
            <person name="Kronmiller B."/>
            <person name="Shen D."/>
            <person name="Strem M.D."/>
            <person name="Melnick R.L."/>
            <person name="Guiltinan M.J."/>
            <person name="Tyler B.M."/>
            <person name="Meinhardt L.W."/>
            <person name="Bailey B.A."/>
        </authorList>
    </citation>
    <scope>NUCLEOTIDE SEQUENCE [LARGE SCALE GENOMIC DNA]</scope>
    <source>
        <strain evidence="3">zdho120</strain>
    </source>
</reference>
<sequence length="149" mass="15804">MNATEFHDHFRLDCSVFIRLIELVRHDPVLVSTGKKSFRGGAVDIVAIYGGELVILLEGNGASTADLVLETGIVGFINSAAPAAALALFGSAPSIISVLDFYMLLLWLLLVRRVESAVSLSALLSWSGSVDAALSTCALAAQLLDVWCL</sequence>
<name>A0A225VG81_9STRA</name>
<accession>A0A225VG81</accession>
<keyword evidence="3" id="KW-1185">Reference proteome</keyword>
<feature type="transmembrane region" description="Helical" evidence="1">
    <location>
        <begin position="84"/>
        <end position="111"/>
    </location>
</feature>
<dbReference type="AlphaFoldDB" id="A0A225VG81"/>
<keyword evidence="1" id="KW-1133">Transmembrane helix</keyword>
<protein>
    <submittedName>
        <fullName evidence="2">Uncharacterized protein</fullName>
    </submittedName>
</protein>
<evidence type="ECO:0000313" key="3">
    <source>
        <dbReference type="Proteomes" id="UP000198211"/>
    </source>
</evidence>